<evidence type="ECO:0000313" key="2">
    <source>
        <dbReference type="EMBL" id="PZD70138.1"/>
    </source>
</evidence>
<protein>
    <submittedName>
        <fullName evidence="2">Uncharacterized protein</fullName>
    </submittedName>
</protein>
<dbReference type="Proteomes" id="UP000248857">
    <property type="component" value="Unassembled WGS sequence"/>
</dbReference>
<feature type="region of interest" description="Disordered" evidence="1">
    <location>
        <begin position="150"/>
        <end position="192"/>
    </location>
</feature>
<dbReference type="InterPro" id="IPR011518">
    <property type="entry name" value="Transposase_36"/>
</dbReference>
<proteinExistence type="predicted"/>
<evidence type="ECO:0000313" key="3">
    <source>
        <dbReference type="Proteomes" id="UP000248857"/>
    </source>
</evidence>
<dbReference type="EMBL" id="PQWO01000067">
    <property type="protein sequence ID" value="PZD70138.1"/>
    <property type="molecule type" value="Genomic_DNA"/>
</dbReference>
<name>A0A2W1J7A9_9CYAN</name>
<comment type="caution">
    <text evidence="2">The sequence shown here is derived from an EMBL/GenBank/DDBJ whole genome shotgun (WGS) entry which is preliminary data.</text>
</comment>
<evidence type="ECO:0000256" key="1">
    <source>
        <dbReference type="SAM" id="MobiDB-lite"/>
    </source>
</evidence>
<dbReference type="Pfam" id="PF07592">
    <property type="entry name" value="DDE_Tnp_ISAZ013"/>
    <property type="match status" value="1"/>
</dbReference>
<dbReference type="OrthoDB" id="149069at2"/>
<gene>
    <name evidence="2" type="ORF">C1752_18430</name>
</gene>
<accession>A0A2W1J7A9</accession>
<sequence length="192" mass="21930">MNPYTVNIEQQMQRLYKSLNEKDRRRYAAIEAAKLGWGGISYISALFGCDYYTIRFGLSELDDEVAMNQKGIRSKGGGRKSAFETVEGLDEAFIEVLSEYTAGSPIDEQQKWTNLKRHEIAQLIEVDGQAISVTLVDQLLTKHNYRKRKAQKRLPTGETAQRNEQFENIGKLRKTYQDSGNPIVSMDTKKKN</sequence>
<reference evidence="2 3" key="1">
    <citation type="journal article" date="2018" name="Sci. Rep.">
        <title>A novel species of the marine cyanobacterium Acaryochloris with a unique pigment content and lifestyle.</title>
        <authorList>
            <person name="Partensky F."/>
            <person name="Six C."/>
            <person name="Ratin M."/>
            <person name="Garczarek L."/>
            <person name="Vaulot D."/>
            <person name="Probert I."/>
            <person name="Calteau A."/>
            <person name="Gourvil P."/>
            <person name="Marie D."/>
            <person name="Grebert T."/>
            <person name="Bouchier C."/>
            <person name="Le Panse S."/>
            <person name="Gachenot M."/>
            <person name="Rodriguez F."/>
            <person name="Garrido J.L."/>
        </authorList>
    </citation>
    <scope>NUCLEOTIDE SEQUENCE [LARGE SCALE GENOMIC DNA]</scope>
    <source>
        <strain evidence="2 3">RCC1774</strain>
    </source>
</reference>
<keyword evidence="3" id="KW-1185">Reference proteome</keyword>
<dbReference type="AlphaFoldDB" id="A0A2W1J7A9"/>
<organism evidence="2 3">
    <name type="scientific">Acaryochloris thomasi RCC1774</name>
    <dbReference type="NCBI Taxonomy" id="1764569"/>
    <lineage>
        <taxon>Bacteria</taxon>
        <taxon>Bacillati</taxon>
        <taxon>Cyanobacteriota</taxon>
        <taxon>Cyanophyceae</taxon>
        <taxon>Acaryochloridales</taxon>
        <taxon>Acaryochloridaceae</taxon>
        <taxon>Acaryochloris</taxon>
        <taxon>Acaryochloris thomasi</taxon>
    </lineage>
</organism>